<dbReference type="SUPFAM" id="SSF103473">
    <property type="entry name" value="MFS general substrate transporter"/>
    <property type="match status" value="1"/>
</dbReference>
<proteinExistence type="predicted"/>
<dbReference type="CDD" id="cd17482">
    <property type="entry name" value="MFS_YxiO_like"/>
    <property type="match status" value="1"/>
</dbReference>
<dbReference type="Pfam" id="PF11700">
    <property type="entry name" value="ATG22"/>
    <property type="match status" value="2"/>
</dbReference>
<feature type="transmembrane region" description="Helical" evidence="6">
    <location>
        <begin position="51"/>
        <end position="72"/>
    </location>
</feature>
<dbReference type="EMBL" id="BMLT01000009">
    <property type="protein sequence ID" value="GGO85792.1"/>
    <property type="molecule type" value="Genomic_DNA"/>
</dbReference>
<keyword evidence="9" id="KW-1185">Reference proteome</keyword>
<dbReference type="InterPro" id="IPR036259">
    <property type="entry name" value="MFS_trans_sf"/>
</dbReference>
<dbReference type="GO" id="GO:0012505">
    <property type="term" value="C:endomembrane system"/>
    <property type="evidence" value="ECO:0007669"/>
    <property type="project" value="UniProtKB-SubCell"/>
</dbReference>
<keyword evidence="3 6" id="KW-0812">Transmembrane</keyword>
<evidence type="ECO:0000256" key="3">
    <source>
        <dbReference type="ARBA" id="ARBA00022692"/>
    </source>
</evidence>
<feature type="transmembrane region" description="Helical" evidence="6">
    <location>
        <begin position="12"/>
        <end position="36"/>
    </location>
</feature>
<evidence type="ECO:0000256" key="6">
    <source>
        <dbReference type="SAM" id="Phobius"/>
    </source>
</evidence>
<keyword evidence="4 6" id="KW-1133">Transmembrane helix</keyword>
<dbReference type="PANTHER" id="PTHR23519:SF1">
    <property type="entry name" value="AUTOPHAGY-RELATED PROTEIN 22"/>
    <property type="match status" value="1"/>
</dbReference>
<dbReference type="PROSITE" id="PS50850">
    <property type="entry name" value="MFS"/>
    <property type="match status" value="1"/>
</dbReference>
<sequence>MPMDTDKRRILAWALYDWGNSAFATTVMAGFFPIFFKQYWSQGTSATESTFYLGLANGLSSLVVVVMAPVLGAIADRAGLRKRFLMVFGFLGILMTASLSWVAEGQWLLASALFGCGVVGFSGSIVFYDALIVGVCRDPDRERVSAFGYGLGYLGGGLLFALNVWMTLEPATFGLADAAEAVKLSFVLVAIWWLLFSLPLVLLVKEPPVAAARSSLGAVRGGLHQLRETLSHIRQRRQVFWFLLAYWLYIDAVDTIIRMAVDYGVALGFDSGSLIVALLITQFVGFPAALAYGWLGSRIGAKAGILIAICVYIAVTFYAFFMESVQEFYVLAVTVGLVQGGVQALSRSFYSRLIPPERSGEFFGFYNMLGKFAAVLGPVLVGWVGVLTGSSRYGILSVVLLLVAGGLLLLKVDGRGGRAEPLPRQEK</sequence>
<reference evidence="8 9" key="1">
    <citation type="journal article" date="2014" name="Int. J. Syst. Evol. Microbiol.">
        <title>Complete genome sequence of Corynebacterium casei LMG S-19264T (=DSM 44701T), isolated from a smear-ripened cheese.</title>
        <authorList>
            <consortium name="US DOE Joint Genome Institute (JGI-PGF)"/>
            <person name="Walter F."/>
            <person name="Albersmeier A."/>
            <person name="Kalinowski J."/>
            <person name="Ruckert C."/>
        </authorList>
    </citation>
    <scope>NUCLEOTIDE SEQUENCE [LARGE SCALE GENOMIC DNA]</scope>
    <source>
        <strain evidence="8 9">CGMCC 1.7286</strain>
    </source>
</reference>
<feature type="transmembrane region" description="Helical" evidence="6">
    <location>
        <begin position="328"/>
        <end position="350"/>
    </location>
</feature>
<feature type="domain" description="Major facilitator superfamily (MFS) profile" evidence="7">
    <location>
        <begin position="185"/>
        <end position="427"/>
    </location>
</feature>
<gene>
    <name evidence="8" type="ORF">GCM10011348_35160</name>
</gene>
<dbReference type="InterPro" id="IPR050495">
    <property type="entry name" value="ATG22/LtaA_families"/>
</dbReference>
<evidence type="ECO:0000256" key="2">
    <source>
        <dbReference type="ARBA" id="ARBA00022448"/>
    </source>
</evidence>
<evidence type="ECO:0000259" key="7">
    <source>
        <dbReference type="PROSITE" id="PS50850"/>
    </source>
</evidence>
<feature type="transmembrane region" description="Helical" evidence="6">
    <location>
        <begin position="392"/>
        <end position="410"/>
    </location>
</feature>
<dbReference type="PANTHER" id="PTHR23519">
    <property type="entry name" value="AUTOPHAGY-RELATED PROTEIN 22"/>
    <property type="match status" value="1"/>
</dbReference>
<feature type="transmembrane region" description="Helical" evidence="6">
    <location>
        <begin position="239"/>
        <end position="261"/>
    </location>
</feature>
<feature type="transmembrane region" description="Helical" evidence="6">
    <location>
        <begin position="362"/>
        <end position="386"/>
    </location>
</feature>
<organism evidence="8 9">
    <name type="scientific">Marinobacterium nitratireducens</name>
    <dbReference type="NCBI Taxonomy" id="518897"/>
    <lineage>
        <taxon>Bacteria</taxon>
        <taxon>Pseudomonadati</taxon>
        <taxon>Pseudomonadota</taxon>
        <taxon>Gammaproteobacteria</taxon>
        <taxon>Oceanospirillales</taxon>
        <taxon>Oceanospirillaceae</taxon>
        <taxon>Marinobacterium</taxon>
    </lineage>
</organism>
<accession>A0A917ZL42</accession>
<feature type="transmembrane region" description="Helical" evidence="6">
    <location>
        <begin position="109"/>
        <end position="134"/>
    </location>
</feature>
<keyword evidence="2" id="KW-0813">Transport</keyword>
<feature type="transmembrane region" description="Helical" evidence="6">
    <location>
        <begin position="84"/>
        <end position="103"/>
    </location>
</feature>
<dbReference type="InterPro" id="IPR024671">
    <property type="entry name" value="Atg22-like"/>
</dbReference>
<name>A0A917ZL42_9GAMM</name>
<evidence type="ECO:0000313" key="8">
    <source>
        <dbReference type="EMBL" id="GGO85792.1"/>
    </source>
</evidence>
<dbReference type="RefSeq" id="WP_229721988.1">
    <property type="nucleotide sequence ID" value="NZ_BMLT01000009.1"/>
</dbReference>
<evidence type="ECO:0000313" key="9">
    <source>
        <dbReference type="Proteomes" id="UP000599578"/>
    </source>
</evidence>
<evidence type="ECO:0000256" key="4">
    <source>
        <dbReference type="ARBA" id="ARBA00022989"/>
    </source>
</evidence>
<dbReference type="AlphaFoldDB" id="A0A917ZL42"/>
<feature type="transmembrane region" description="Helical" evidence="6">
    <location>
        <begin position="303"/>
        <end position="322"/>
    </location>
</feature>
<comment type="caution">
    <text evidence="8">The sequence shown here is derived from an EMBL/GenBank/DDBJ whole genome shotgun (WGS) entry which is preliminary data.</text>
</comment>
<comment type="subcellular location">
    <subcellularLocation>
        <location evidence="1">Endomembrane system</location>
        <topology evidence="1">Multi-pass membrane protein</topology>
    </subcellularLocation>
</comment>
<protein>
    <submittedName>
        <fullName evidence="8">MFS transporter</fullName>
    </submittedName>
</protein>
<evidence type="ECO:0000256" key="5">
    <source>
        <dbReference type="ARBA" id="ARBA00023136"/>
    </source>
</evidence>
<feature type="transmembrane region" description="Helical" evidence="6">
    <location>
        <begin position="186"/>
        <end position="204"/>
    </location>
</feature>
<dbReference type="Proteomes" id="UP000599578">
    <property type="component" value="Unassembled WGS sequence"/>
</dbReference>
<dbReference type="InterPro" id="IPR020846">
    <property type="entry name" value="MFS_dom"/>
</dbReference>
<feature type="transmembrane region" description="Helical" evidence="6">
    <location>
        <begin position="146"/>
        <end position="166"/>
    </location>
</feature>
<keyword evidence="5 6" id="KW-0472">Membrane</keyword>
<evidence type="ECO:0000256" key="1">
    <source>
        <dbReference type="ARBA" id="ARBA00004127"/>
    </source>
</evidence>
<dbReference type="Gene3D" id="1.20.1250.20">
    <property type="entry name" value="MFS general substrate transporter like domains"/>
    <property type="match status" value="1"/>
</dbReference>
<feature type="transmembrane region" description="Helical" evidence="6">
    <location>
        <begin position="273"/>
        <end position="296"/>
    </location>
</feature>
<dbReference type="GO" id="GO:0022857">
    <property type="term" value="F:transmembrane transporter activity"/>
    <property type="evidence" value="ECO:0007669"/>
    <property type="project" value="InterPro"/>
</dbReference>